<proteinExistence type="predicted"/>
<dbReference type="AlphaFoldDB" id="U7QLE3"/>
<protein>
    <recommendedName>
        <fullName evidence="3">ASCH domain-containing protein</fullName>
    </recommendedName>
</protein>
<dbReference type="Proteomes" id="UP000017127">
    <property type="component" value="Unassembled WGS sequence"/>
</dbReference>
<gene>
    <name evidence="1" type="ORF">M595_1231</name>
</gene>
<accession>U7QLE3</accession>
<evidence type="ECO:0000313" key="2">
    <source>
        <dbReference type="Proteomes" id="UP000017127"/>
    </source>
</evidence>
<evidence type="ECO:0000313" key="1">
    <source>
        <dbReference type="EMBL" id="ERT08784.1"/>
    </source>
</evidence>
<dbReference type="OrthoDB" id="883020at2"/>
<comment type="caution">
    <text evidence="1">The sequence shown here is derived from an EMBL/GenBank/DDBJ whole genome shotgun (WGS) entry which is preliminary data.</text>
</comment>
<sequence>MVALSFSVFKQKLLSGEKTQTVRTPRKSPIKVGCKLQIYWKQRSPTQSQKLFDAECTKIQSILIDSQQRVYLDNTILSAEEVEHFSQLDGFDNSEDFFDYLGEFEGVVIHWKRLAELRK</sequence>
<dbReference type="RefSeq" id="WP_023065130.1">
    <property type="nucleotide sequence ID" value="NZ_AUZM01000008.1"/>
</dbReference>
<reference evidence="1 2" key="1">
    <citation type="journal article" date="2013" name="Front. Microbiol.">
        <title>Comparative genomic analyses of the cyanobacterium, Lyngbya aestuarii BL J, a powerful hydrogen producer.</title>
        <authorList>
            <person name="Kothari A."/>
            <person name="Vaughn M."/>
            <person name="Garcia-Pichel F."/>
        </authorList>
    </citation>
    <scope>NUCLEOTIDE SEQUENCE [LARGE SCALE GENOMIC DNA]</scope>
    <source>
        <strain evidence="1 2">BL J</strain>
    </source>
</reference>
<evidence type="ECO:0008006" key="3">
    <source>
        <dbReference type="Google" id="ProtNLM"/>
    </source>
</evidence>
<keyword evidence="2" id="KW-1185">Reference proteome</keyword>
<organism evidence="1 2">
    <name type="scientific">Lyngbya aestuarii BL J</name>
    <dbReference type="NCBI Taxonomy" id="1348334"/>
    <lineage>
        <taxon>Bacteria</taxon>
        <taxon>Bacillati</taxon>
        <taxon>Cyanobacteriota</taxon>
        <taxon>Cyanophyceae</taxon>
        <taxon>Oscillatoriophycideae</taxon>
        <taxon>Oscillatoriales</taxon>
        <taxon>Microcoleaceae</taxon>
        <taxon>Lyngbya</taxon>
    </lineage>
</organism>
<name>U7QLE3_9CYAN</name>
<dbReference type="EMBL" id="AUZM01000008">
    <property type="protein sequence ID" value="ERT08784.1"/>
    <property type="molecule type" value="Genomic_DNA"/>
</dbReference>